<dbReference type="Gene3D" id="2.115.10.20">
    <property type="entry name" value="Glycosyl hydrolase domain, family 43"/>
    <property type="match status" value="1"/>
</dbReference>
<evidence type="ECO:0000313" key="4">
    <source>
        <dbReference type="EMBL" id="PAV68108.1"/>
    </source>
</evidence>
<dbReference type="Pfam" id="PF04041">
    <property type="entry name" value="Glyco_hydro_130"/>
    <property type="match status" value="1"/>
</dbReference>
<evidence type="ECO:0000256" key="1">
    <source>
        <dbReference type="ARBA" id="ARBA00022676"/>
    </source>
</evidence>
<dbReference type="SUPFAM" id="SSF75005">
    <property type="entry name" value="Arabinanase/levansucrase/invertase"/>
    <property type="match status" value="1"/>
</dbReference>
<feature type="region of interest" description="Disordered" evidence="3">
    <location>
        <begin position="420"/>
        <end position="459"/>
    </location>
</feature>
<keyword evidence="2" id="KW-0808">Transferase</keyword>
<protein>
    <recommendedName>
        <fullName evidence="6">Glycosidase</fullName>
    </recommendedName>
</protein>
<evidence type="ECO:0000313" key="5">
    <source>
        <dbReference type="Proteomes" id="UP000218231"/>
    </source>
</evidence>
<dbReference type="PANTHER" id="PTHR34106">
    <property type="entry name" value="GLYCOSIDASE"/>
    <property type="match status" value="1"/>
</dbReference>
<dbReference type="PANTHER" id="PTHR34106:SF4">
    <property type="entry name" value="BLL5143 PROTEIN"/>
    <property type="match status" value="1"/>
</dbReference>
<keyword evidence="1" id="KW-0328">Glycosyltransferase</keyword>
<feature type="compositionally biased region" description="Basic and acidic residues" evidence="3">
    <location>
        <begin position="271"/>
        <end position="295"/>
    </location>
</feature>
<dbReference type="OrthoDB" id="21615at2759"/>
<name>A0A2A2K2F7_9BILA</name>
<gene>
    <name evidence="4" type="ORF">WR25_21611</name>
</gene>
<evidence type="ECO:0000256" key="3">
    <source>
        <dbReference type="SAM" id="MobiDB-lite"/>
    </source>
</evidence>
<dbReference type="GO" id="GO:0016757">
    <property type="term" value="F:glycosyltransferase activity"/>
    <property type="evidence" value="ECO:0007669"/>
    <property type="project" value="UniProtKB-KW"/>
</dbReference>
<dbReference type="EMBL" id="LIAE01009815">
    <property type="protein sequence ID" value="PAV68108.1"/>
    <property type="molecule type" value="Genomic_DNA"/>
</dbReference>
<accession>A0A2A2K2F7</accession>
<dbReference type="Proteomes" id="UP000218231">
    <property type="component" value="Unassembled WGS sequence"/>
</dbReference>
<comment type="caution">
    <text evidence="4">The sequence shown here is derived from an EMBL/GenBank/DDBJ whole genome shotgun (WGS) entry which is preliminary data.</text>
</comment>
<sequence>MRTRDFRSFDLVPMSGSAARNKGMGLFPRKVGDQYMMIGRQDGENLFLLKSDSLEHWDEGEKILTPVFPWELVQIGNCGPPIELDEGWLLLTHGVGAMRKYSIGAALLDKTDPSKVLGRTREPILAAKDQDREGYVPNVVYSCGAIRHGDTLFLPYGIADSSVGFAFVAIKDLLAAMVTVRAELAEAQVPASADPACETPPFDRLRANGEGGSTPCHHALARVAGVARGGDLRQFGQQQRNVIGDERVGRHGHATTQRLRHRPARQAIEASDQRQEGDRAADQCDRVEPRRRDRQWGVGPGDIDDDGEGDAPQAFTDDHAGRGKHAHALGEFDVGRAVRPAVVQCADHRAEHDRQRHRHRQIDAEAHAERRQAELAGAAQRFVEGDHADADEGTVTDHRPIEVAAEDALRQRGDQRCLRGGKRVGAGARRALEPQRRGEQFEHGRHDEAAEDDAEDQRDLLLPGRCADQLAGLETMPVTIRA</sequence>
<evidence type="ECO:0000256" key="2">
    <source>
        <dbReference type="ARBA" id="ARBA00022679"/>
    </source>
</evidence>
<feature type="compositionally biased region" description="Basic residues" evidence="3">
    <location>
        <begin position="250"/>
        <end position="264"/>
    </location>
</feature>
<dbReference type="InterPro" id="IPR007184">
    <property type="entry name" value="Mannoside_phosphorylase"/>
</dbReference>
<evidence type="ECO:0008006" key="6">
    <source>
        <dbReference type="Google" id="ProtNLM"/>
    </source>
</evidence>
<feature type="compositionally biased region" description="Basic and acidic residues" evidence="3">
    <location>
        <begin position="430"/>
        <end position="448"/>
    </location>
</feature>
<dbReference type="InterPro" id="IPR023296">
    <property type="entry name" value="Glyco_hydro_beta-prop_sf"/>
</dbReference>
<keyword evidence="5" id="KW-1185">Reference proteome</keyword>
<proteinExistence type="predicted"/>
<feature type="region of interest" description="Disordered" evidence="3">
    <location>
        <begin position="249"/>
        <end position="322"/>
    </location>
</feature>
<dbReference type="AlphaFoldDB" id="A0A2A2K2F7"/>
<reference evidence="4 5" key="1">
    <citation type="journal article" date="2017" name="Curr. Biol.">
        <title>Genome architecture and evolution of a unichromosomal asexual nematode.</title>
        <authorList>
            <person name="Fradin H."/>
            <person name="Zegar C."/>
            <person name="Gutwein M."/>
            <person name="Lucas J."/>
            <person name="Kovtun M."/>
            <person name="Corcoran D."/>
            <person name="Baugh L.R."/>
            <person name="Kiontke K."/>
            <person name="Gunsalus K."/>
            <person name="Fitch D.H."/>
            <person name="Piano F."/>
        </authorList>
    </citation>
    <scope>NUCLEOTIDE SEQUENCE [LARGE SCALE GENOMIC DNA]</scope>
    <source>
        <strain evidence="4">PF1309</strain>
    </source>
</reference>
<organism evidence="4 5">
    <name type="scientific">Diploscapter pachys</name>
    <dbReference type="NCBI Taxonomy" id="2018661"/>
    <lineage>
        <taxon>Eukaryota</taxon>
        <taxon>Metazoa</taxon>
        <taxon>Ecdysozoa</taxon>
        <taxon>Nematoda</taxon>
        <taxon>Chromadorea</taxon>
        <taxon>Rhabditida</taxon>
        <taxon>Rhabditina</taxon>
        <taxon>Rhabditomorpha</taxon>
        <taxon>Rhabditoidea</taxon>
        <taxon>Rhabditidae</taxon>
        <taxon>Diploscapter</taxon>
    </lineage>
</organism>